<dbReference type="Proteomes" id="UP000011518">
    <property type="component" value="Unassembled WGS sequence"/>
</dbReference>
<dbReference type="EMBL" id="KB320727">
    <property type="protein sequence ID" value="ELW64474.1"/>
    <property type="molecule type" value="Genomic_DNA"/>
</dbReference>
<keyword evidence="3" id="KW-1185">Reference proteome</keyword>
<reference evidence="3" key="2">
    <citation type="journal article" date="2013" name="Nat. Commun.">
        <title>Genome of the Chinese tree shrew.</title>
        <authorList>
            <person name="Fan Y."/>
            <person name="Huang Z.Y."/>
            <person name="Cao C.C."/>
            <person name="Chen C.S."/>
            <person name="Chen Y.X."/>
            <person name="Fan D.D."/>
            <person name="He J."/>
            <person name="Hou H.L."/>
            <person name="Hu L."/>
            <person name="Hu X.T."/>
            <person name="Jiang X.T."/>
            <person name="Lai R."/>
            <person name="Lang Y.S."/>
            <person name="Liang B."/>
            <person name="Liao S.G."/>
            <person name="Mu D."/>
            <person name="Ma Y.Y."/>
            <person name="Niu Y.Y."/>
            <person name="Sun X.Q."/>
            <person name="Xia J.Q."/>
            <person name="Xiao J."/>
            <person name="Xiong Z.Q."/>
            <person name="Xu L."/>
            <person name="Yang L."/>
            <person name="Zhang Y."/>
            <person name="Zhao W."/>
            <person name="Zhao X.D."/>
            <person name="Zheng Y.T."/>
            <person name="Zhou J.M."/>
            <person name="Zhu Y.B."/>
            <person name="Zhang G.J."/>
            <person name="Wang J."/>
            <person name="Yao Y.G."/>
        </authorList>
    </citation>
    <scope>NUCLEOTIDE SEQUENCE [LARGE SCALE GENOMIC DNA]</scope>
</reference>
<evidence type="ECO:0000313" key="3">
    <source>
        <dbReference type="Proteomes" id="UP000011518"/>
    </source>
</evidence>
<accession>L9KPV2</accession>
<reference evidence="3" key="1">
    <citation type="submission" date="2012-07" db="EMBL/GenBank/DDBJ databases">
        <title>Genome of the Chinese tree shrew, a rising model animal genetically related to primates.</title>
        <authorList>
            <person name="Zhang G."/>
            <person name="Fan Y."/>
            <person name="Yao Y."/>
            <person name="Huang Z."/>
        </authorList>
    </citation>
    <scope>NUCLEOTIDE SEQUENCE [LARGE SCALE GENOMIC DNA]</scope>
</reference>
<evidence type="ECO:0000256" key="1">
    <source>
        <dbReference type="SAM" id="MobiDB-lite"/>
    </source>
</evidence>
<dbReference type="AlphaFoldDB" id="L9KPV2"/>
<sequence>MPLLESHTTSQYEAWRQLLQLCWPHTLVNIFVHWYLLCPVGKLDHRGQEHVRSTMKIFKTLCWPHTSVNIFVHWYLLCPVGKLDHRGQEHVRSTMKIFKTVSAIRLMTAAEARSPQSQHHRAKTIRKLKTTSDHVRVHGSM</sequence>
<name>L9KPV2_TUPCH</name>
<evidence type="ECO:0000313" key="2">
    <source>
        <dbReference type="EMBL" id="ELW64474.1"/>
    </source>
</evidence>
<dbReference type="InParanoid" id="L9KPV2"/>
<organism evidence="2 3">
    <name type="scientific">Tupaia chinensis</name>
    <name type="common">Chinese tree shrew</name>
    <name type="synonym">Tupaia belangeri chinensis</name>
    <dbReference type="NCBI Taxonomy" id="246437"/>
    <lineage>
        <taxon>Eukaryota</taxon>
        <taxon>Metazoa</taxon>
        <taxon>Chordata</taxon>
        <taxon>Craniata</taxon>
        <taxon>Vertebrata</taxon>
        <taxon>Euteleostomi</taxon>
        <taxon>Mammalia</taxon>
        <taxon>Eutheria</taxon>
        <taxon>Euarchontoglires</taxon>
        <taxon>Scandentia</taxon>
        <taxon>Tupaiidae</taxon>
        <taxon>Tupaia</taxon>
    </lineage>
</organism>
<feature type="compositionally biased region" description="Basic residues" evidence="1">
    <location>
        <begin position="118"/>
        <end position="129"/>
    </location>
</feature>
<protein>
    <submittedName>
        <fullName evidence="2">Uncharacterized protein</fullName>
    </submittedName>
</protein>
<feature type="compositionally biased region" description="Basic and acidic residues" evidence="1">
    <location>
        <begin position="130"/>
        <end position="141"/>
    </location>
</feature>
<feature type="region of interest" description="Disordered" evidence="1">
    <location>
        <begin position="113"/>
        <end position="141"/>
    </location>
</feature>
<gene>
    <name evidence="2" type="ORF">TREES_T100018614</name>
</gene>
<proteinExistence type="predicted"/>